<comment type="caution">
    <text evidence="2">The sequence shown here is derived from an EMBL/GenBank/DDBJ whole genome shotgun (WGS) entry which is preliminary data.</text>
</comment>
<keyword evidence="2" id="KW-0548">Nucleotidyltransferase</keyword>
<dbReference type="Proteomes" id="UP000245207">
    <property type="component" value="Unassembled WGS sequence"/>
</dbReference>
<reference evidence="2 3" key="1">
    <citation type="journal article" date="2018" name="Mol. Plant">
        <title>The genome of Artemisia annua provides insight into the evolution of Asteraceae family and artemisinin biosynthesis.</title>
        <authorList>
            <person name="Shen Q."/>
            <person name="Zhang L."/>
            <person name="Liao Z."/>
            <person name="Wang S."/>
            <person name="Yan T."/>
            <person name="Shi P."/>
            <person name="Liu M."/>
            <person name="Fu X."/>
            <person name="Pan Q."/>
            <person name="Wang Y."/>
            <person name="Lv Z."/>
            <person name="Lu X."/>
            <person name="Zhang F."/>
            <person name="Jiang W."/>
            <person name="Ma Y."/>
            <person name="Chen M."/>
            <person name="Hao X."/>
            <person name="Li L."/>
            <person name="Tang Y."/>
            <person name="Lv G."/>
            <person name="Zhou Y."/>
            <person name="Sun X."/>
            <person name="Brodelius P.E."/>
            <person name="Rose J.K.C."/>
            <person name="Tang K."/>
        </authorList>
    </citation>
    <scope>NUCLEOTIDE SEQUENCE [LARGE SCALE GENOMIC DNA]</scope>
    <source>
        <strain evidence="3">cv. Huhao1</strain>
        <tissue evidence="2">Leaf</tissue>
    </source>
</reference>
<dbReference type="InterPro" id="IPR026960">
    <property type="entry name" value="RVT-Znf"/>
</dbReference>
<sequence length="210" mass="23629">MDLTLLLKIVGASRTKFEEEIGIGVHLLSGRASSELQSLSSIIDGVVLCPQVKDEWSWSFSNDGLFIVKCLSSIIDSAYLTYCSPGKTNDWISLVPRKINIFIWCLALDRLPLLTNLDWGGINVSSVLCPLCGDRSKTRDNIFLSCLKSLVIWHKCLSYWGIYVPSNLSVMDLVSGSLRNNFRKNYLQLCLLHCSMAYMGLRYKVIHSKI</sequence>
<name>A0A2U1MIQ4_ARTAN</name>
<keyword evidence="2" id="KW-0695">RNA-directed DNA polymerase</keyword>
<proteinExistence type="predicted"/>
<organism evidence="2 3">
    <name type="scientific">Artemisia annua</name>
    <name type="common">Sweet wormwood</name>
    <dbReference type="NCBI Taxonomy" id="35608"/>
    <lineage>
        <taxon>Eukaryota</taxon>
        <taxon>Viridiplantae</taxon>
        <taxon>Streptophyta</taxon>
        <taxon>Embryophyta</taxon>
        <taxon>Tracheophyta</taxon>
        <taxon>Spermatophyta</taxon>
        <taxon>Magnoliopsida</taxon>
        <taxon>eudicotyledons</taxon>
        <taxon>Gunneridae</taxon>
        <taxon>Pentapetalae</taxon>
        <taxon>asterids</taxon>
        <taxon>campanulids</taxon>
        <taxon>Asterales</taxon>
        <taxon>Asteraceae</taxon>
        <taxon>Asteroideae</taxon>
        <taxon>Anthemideae</taxon>
        <taxon>Artemisiinae</taxon>
        <taxon>Artemisia</taxon>
    </lineage>
</organism>
<evidence type="ECO:0000313" key="2">
    <source>
        <dbReference type="EMBL" id="PWA61153.1"/>
    </source>
</evidence>
<dbReference type="Pfam" id="PF13966">
    <property type="entry name" value="zf-RVT"/>
    <property type="match status" value="1"/>
</dbReference>
<dbReference type="EMBL" id="PKPP01005172">
    <property type="protein sequence ID" value="PWA61153.1"/>
    <property type="molecule type" value="Genomic_DNA"/>
</dbReference>
<keyword evidence="2" id="KW-0808">Transferase</keyword>
<dbReference type="GO" id="GO:0003964">
    <property type="term" value="F:RNA-directed DNA polymerase activity"/>
    <property type="evidence" value="ECO:0007669"/>
    <property type="project" value="UniProtKB-KW"/>
</dbReference>
<evidence type="ECO:0000259" key="1">
    <source>
        <dbReference type="Pfam" id="PF13966"/>
    </source>
</evidence>
<dbReference type="AlphaFoldDB" id="A0A2U1MIQ4"/>
<accession>A0A2U1MIQ4</accession>
<keyword evidence="3" id="KW-1185">Reference proteome</keyword>
<feature type="domain" description="Reverse transcriptase zinc-binding" evidence="1">
    <location>
        <begin position="91"/>
        <end position="153"/>
    </location>
</feature>
<evidence type="ECO:0000313" key="3">
    <source>
        <dbReference type="Proteomes" id="UP000245207"/>
    </source>
</evidence>
<gene>
    <name evidence="2" type="ORF">CTI12_AA375500</name>
</gene>
<protein>
    <submittedName>
        <fullName evidence="2">RNA-directed DNA polymerase, eukaryota, Reverse transcriptase zinc-binding domain protein</fullName>
    </submittedName>
</protein>